<keyword evidence="1" id="KW-1133">Transmembrane helix</keyword>
<dbReference type="Pfam" id="PF08448">
    <property type="entry name" value="PAS_4"/>
    <property type="match status" value="1"/>
</dbReference>
<evidence type="ECO:0000259" key="2">
    <source>
        <dbReference type="PROSITE" id="PS50112"/>
    </source>
</evidence>
<keyword evidence="1" id="KW-0812">Transmembrane</keyword>
<dbReference type="InterPro" id="IPR013656">
    <property type="entry name" value="PAS_4"/>
</dbReference>
<dbReference type="NCBIfam" id="TIGR00229">
    <property type="entry name" value="sensory_box"/>
    <property type="match status" value="1"/>
</dbReference>
<dbReference type="InterPro" id="IPR000014">
    <property type="entry name" value="PAS"/>
</dbReference>
<gene>
    <name evidence="3" type="ORF">HORIV_43710</name>
</gene>
<evidence type="ECO:0000313" key="4">
    <source>
        <dbReference type="Proteomes" id="UP000289555"/>
    </source>
</evidence>
<evidence type="ECO:0000256" key="1">
    <source>
        <dbReference type="SAM" id="Phobius"/>
    </source>
</evidence>
<dbReference type="PROSITE" id="PS50112">
    <property type="entry name" value="PAS"/>
    <property type="match status" value="1"/>
</dbReference>
<dbReference type="SMART" id="SM00091">
    <property type="entry name" value="PAS"/>
    <property type="match status" value="1"/>
</dbReference>
<evidence type="ECO:0000313" key="3">
    <source>
        <dbReference type="EMBL" id="BBI51950.1"/>
    </source>
</evidence>
<name>A0ABM7GMJ4_9GAMM</name>
<dbReference type="EMBL" id="AP019416">
    <property type="protein sequence ID" value="BBI51950.1"/>
    <property type="molecule type" value="Genomic_DNA"/>
</dbReference>
<feature type="transmembrane region" description="Helical" evidence="1">
    <location>
        <begin position="13"/>
        <end position="39"/>
    </location>
</feature>
<reference evidence="4" key="1">
    <citation type="journal article" date="2019" name="Microbiol. Resour. Announc.">
        <title>Complete Genome Sequence of Halomonas olivaria, a Moderately Halophilic Bacterium Isolated from Olive Processing Effluents, Obtained by Nanopore Sequencing.</title>
        <authorList>
            <person name="Nagata S."/>
            <person name="Ii K.M."/>
            <person name="Tsukimi T."/>
            <person name="Miura M.C."/>
            <person name="Galipon J."/>
            <person name="Arakawa K."/>
        </authorList>
    </citation>
    <scope>NUCLEOTIDE SEQUENCE [LARGE SCALE GENOMIC DNA]</scope>
    <source>
        <strain evidence="4">TYRC17</strain>
    </source>
</reference>
<dbReference type="InterPro" id="IPR035965">
    <property type="entry name" value="PAS-like_dom_sf"/>
</dbReference>
<keyword evidence="4" id="KW-1185">Reference proteome</keyword>
<dbReference type="Proteomes" id="UP000289555">
    <property type="component" value="Chromosome"/>
</dbReference>
<dbReference type="CDD" id="cd00130">
    <property type="entry name" value="PAS"/>
    <property type="match status" value="1"/>
</dbReference>
<dbReference type="SUPFAM" id="SSF55785">
    <property type="entry name" value="PYP-like sensor domain (PAS domain)"/>
    <property type="match status" value="1"/>
</dbReference>
<organism evidence="3 4">
    <name type="scientific">Vreelandella olivaria</name>
    <dbReference type="NCBI Taxonomy" id="390919"/>
    <lineage>
        <taxon>Bacteria</taxon>
        <taxon>Pseudomonadati</taxon>
        <taxon>Pseudomonadota</taxon>
        <taxon>Gammaproteobacteria</taxon>
        <taxon>Oceanospirillales</taxon>
        <taxon>Halomonadaceae</taxon>
        <taxon>Vreelandella</taxon>
    </lineage>
</organism>
<feature type="domain" description="PAS" evidence="2">
    <location>
        <begin position="59"/>
        <end position="129"/>
    </location>
</feature>
<proteinExistence type="predicted"/>
<dbReference type="Gene3D" id="3.30.450.20">
    <property type="entry name" value="PAS domain"/>
    <property type="match status" value="1"/>
</dbReference>
<keyword evidence="1" id="KW-0472">Membrane</keyword>
<accession>A0ABM7GMJ4</accession>
<protein>
    <recommendedName>
        <fullName evidence="2">PAS domain-containing protein</fullName>
    </recommendedName>
</protein>
<sequence length="194" mass="21425">MALTELPNPPVKLAHFIAAGVGLSGLLLTYQLVFSLALISARAQRSHELTKAKETLQDSEQRFRSLFTQNPDAVFSLDLSGYHLSVNQSVLTLLEINTAQIIGRHWKDIVAHEHHPIVDAAFQKALTGMAQRFDLEVISQQGSARQLDISFLPTVVQDKVVGVYGIAKEMTALRQKSLSYVFINAAWKPVATAF</sequence>